<dbReference type="InterPro" id="IPR036796">
    <property type="entry name" value="Ribosomal_uL11_N_sf"/>
</dbReference>
<dbReference type="PROSITE" id="PS51746">
    <property type="entry name" value="PPM_2"/>
    <property type="match status" value="1"/>
</dbReference>
<evidence type="ECO:0000256" key="12">
    <source>
        <dbReference type="ARBA" id="ARBA00023274"/>
    </source>
</evidence>
<dbReference type="Proteomes" id="UP000585474">
    <property type="component" value="Unassembled WGS sequence"/>
</dbReference>
<comment type="catalytic activity">
    <reaction evidence="14">
        <text>O-phospho-L-seryl-[protein] + H2O = L-seryl-[protein] + phosphate</text>
        <dbReference type="Rhea" id="RHEA:20629"/>
        <dbReference type="Rhea" id="RHEA-COMP:9863"/>
        <dbReference type="Rhea" id="RHEA-COMP:11604"/>
        <dbReference type="ChEBI" id="CHEBI:15377"/>
        <dbReference type="ChEBI" id="CHEBI:29999"/>
        <dbReference type="ChEBI" id="CHEBI:43474"/>
        <dbReference type="ChEBI" id="CHEBI:83421"/>
        <dbReference type="EC" id="3.1.3.16"/>
    </reaction>
</comment>
<keyword evidence="9 16" id="KW-0904">Protein phosphatase</keyword>
<comment type="catalytic activity">
    <reaction evidence="15">
        <text>O-phospho-L-threonyl-[protein] + H2O = L-threonyl-[protein] + phosphate</text>
        <dbReference type="Rhea" id="RHEA:47004"/>
        <dbReference type="Rhea" id="RHEA-COMP:11060"/>
        <dbReference type="Rhea" id="RHEA-COMP:11605"/>
        <dbReference type="ChEBI" id="CHEBI:15377"/>
        <dbReference type="ChEBI" id="CHEBI:30013"/>
        <dbReference type="ChEBI" id="CHEBI:43474"/>
        <dbReference type="ChEBI" id="CHEBI:61977"/>
        <dbReference type="EC" id="3.1.3.16"/>
    </reaction>
</comment>
<dbReference type="GO" id="GO:0005634">
    <property type="term" value="C:nucleus"/>
    <property type="evidence" value="ECO:0007669"/>
    <property type="project" value="UniProtKB-ARBA"/>
</dbReference>
<evidence type="ECO:0000256" key="5">
    <source>
        <dbReference type="ARBA" id="ARBA00013081"/>
    </source>
</evidence>
<keyword evidence="7 16" id="KW-0378">Hydrolase</keyword>
<dbReference type="SMART" id="SM00331">
    <property type="entry name" value="PP2C_SIG"/>
    <property type="match status" value="1"/>
</dbReference>
<dbReference type="GO" id="GO:0003735">
    <property type="term" value="F:structural constituent of ribosome"/>
    <property type="evidence" value="ECO:0007669"/>
    <property type="project" value="InterPro"/>
</dbReference>
<dbReference type="InterPro" id="IPR036457">
    <property type="entry name" value="PPM-type-like_dom_sf"/>
</dbReference>
<dbReference type="SUPFAM" id="SSF81606">
    <property type="entry name" value="PP2C-like"/>
    <property type="match status" value="1"/>
</dbReference>
<dbReference type="InterPro" id="IPR036769">
    <property type="entry name" value="Ribosomal_uL11_C_sf"/>
</dbReference>
<sequence>MAPGTDTSPYCTVLDGVICKENVSAMEDENPEASENSGQAKTGKPPRNISVMRHCMSQAMLPGTAELVSEFRRCRIGVGWVWGPPSLFTPHPANLNATSHQVCIWGANDAYTEYFTSAIRKRVVLWVPQRCTPNAPHHEVEHWDWLSVGSTHFFQPIPMLHLMVGCIWGAPLGNQLSVALSHQQMRIHSFLPIFCSGSCSEIGPKTYMEDECICVDNLQEHLGAASGFSSPGAFYGVFDGHGGVDAASFTRKNILKFIVDDSHFPTAVKKAIRNAFVKADHALADAKSLDSSSGTTALTALILGRTLLIANAGDSRAVLGKRGRAIELSKDHKPNCTSERQRIEKLGGVIYDGYLNGQLSVARALGDWHLKGPKGSLYPLNSEPELKETLLTEEDEFLIMGCDGLWDVMSSQYAVTIVRRELMLHNDPEKCSRVLVREALKRNTCDNLTVLVVCFSPDPPRRIEVPKSQRRRSISAEGLDLLKVEAIASLKEILTRRPVAATIRLTVPAGGARPAPPVGPALGQYWLNPMAFCKDFNAWTQKFKPDTPVAVTITAFKDNTLEFTVKSPSVTWYLKKAAGVESGSGRAGHVVAGAVTLKHVYEIAKVKQSDPYCQYMSLEAISNSIIGTANTMGIKVVKELD</sequence>
<gene>
    <name evidence="20" type="ORF">Acr_00g0042500</name>
</gene>
<dbReference type="InterPro" id="IPR000222">
    <property type="entry name" value="PP2C_BS"/>
</dbReference>
<dbReference type="Gene3D" id="3.60.40.10">
    <property type="entry name" value="PPM-type phosphatase domain"/>
    <property type="match status" value="1"/>
</dbReference>
<dbReference type="InterPro" id="IPR015655">
    <property type="entry name" value="PP2C"/>
</dbReference>
<comment type="similarity">
    <text evidence="4 17">Belongs to the universal ribosomal protein uL11 family.</text>
</comment>
<dbReference type="FunFam" id="3.30.1550.10:FF:000005">
    <property type="entry name" value="50S ribosomal protein L11"/>
    <property type="match status" value="1"/>
</dbReference>
<keyword evidence="6" id="KW-0479">Metal-binding</keyword>
<keyword evidence="10 17" id="KW-0689">Ribosomal protein</keyword>
<name>A0A7J0DID8_9ERIC</name>
<evidence type="ECO:0000256" key="1">
    <source>
        <dbReference type="ARBA" id="ARBA00001936"/>
    </source>
</evidence>
<accession>A0A7J0DID8</accession>
<dbReference type="PROSITE" id="PS01032">
    <property type="entry name" value="PPM_1"/>
    <property type="match status" value="1"/>
</dbReference>
<dbReference type="GO" id="GO:0006412">
    <property type="term" value="P:translation"/>
    <property type="evidence" value="ECO:0007669"/>
    <property type="project" value="InterPro"/>
</dbReference>
<dbReference type="InterPro" id="IPR001932">
    <property type="entry name" value="PPM-type_phosphatase-like_dom"/>
</dbReference>
<dbReference type="FunFam" id="1.10.10.250:FF:000003">
    <property type="entry name" value="Mitochondrial ribosomal protein L11"/>
    <property type="match status" value="1"/>
</dbReference>
<dbReference type="PANTHER" id="PTHR13832">
    <property type="entry name" value="PROTEIN PHOSPHATASE 2C"/>
    <property type="match status" value="1"/>
</dbReference>
<comment type="cofactor">
    <cofactor evidence="2">
        <name>Mg(2+)</name>
        <dbReference type="ChEBI" id="CHEBI:18420"/>
    </cofactor>
</comment>
<dbReference type="InterPro" id="IPR006519">
    <property type="entry name" value="Ribosomal_uL11_bac-typ"/>
</dbReference>
<reference evidence="21" key="1">
    <citation type="submission" date="2019-07" db="EMBL/GenBank/DDBJ databases">
        <title>De Novo Assembly of kiwifruit Actinidia rufa.</title>
        <authorList>
            <person name="Sugita-Konishi S."/>
            <person name="Sato K."/>
            <person name="Mori E."/>
            <person name="Abe Y."/>
            <person name="Kisaki G."/>
            <person name="Hamano K."/>
            <person name="Suezawa K."/>
            <person name="Otani M."/>
            <person name="Fukuda T."/>
            <person name="Manabe T."/>
            <person name="Gomi K."/>
            <person name="Tabuchi M."/>
            <person name="Akimitsu K."/>
            <person name="Kataoka I."/>
        </authorList>
    </citation>
    <scope>NUCLEOTIDE SEQUENCE [LARGE SCALE GENOMIC DNA]</scope>
    <source>
        <strain evidence="21">cv. Fuchu</strain>
    </source>
</reference>
<evidence type="ECO:0000313" key="21">
    <source>
        <dbReference type="Proteomes" id="UP000585474"/>
    </source>
</evidence>
<proteinExistence type="inferred from homology"/>
<evidence type="ECO:0000256" key="14">
    <source>
        <dbReference type="ARBA" id="ARBA00047761"/>
    </source>
</evidence>
<dbReference type="InterPro" id="IPR020783">
    <property type="entry name" value="Ribosomal_uL11_C"/>
</dbReference>
<dbReference type="AlphaFoldDB" id="A0A7J0DID8"/>
<dbReference type="GO" id="GO:0004722">
    <property type="term" value="F:protein serine/threonine phosphatase activity"/>
    <property type="evidence" value="ECO:0007669"/>
    <property type="project" value="UniProtKB-EC"/>
</dbReference>
<dbReference type="CDD" id="cd00349">
    <property type="entry name" value="Ribosomal_L11"/>
    <property type="match status" value="1"/>
</dbReference>
<dbReference type="InterPro" id="IPR020784">
    <property type="entry name" value="Ribosomal_uL11_N"/>
</dbReference>
<evidence type="ECO:0000256" key="3">
    <source>
        <dbReference type="ARBA" id="ARBA00006702"/>
    </source>
</evidence>
<evidence type="ECO:0000256" key="15">
    <source>
        <dbReference type="ARBA" id="ARBA00048336"/>
    </source>
</evidence>
<evidence type="ECO:0000256" key="10">
    <source>
        <dbReference type="ARBA" id="ARBA00022980"/>
    </source>
</evidence>
<dbReference type="CDD" id="cd00143">
    <property type="entry name" value="PP2Cc"/>
    <property type="match status" value="1"/>
</dbReference>
<dbReference type="GO" id="GO:1990904">
    <property type="term" value="C:ribonucleoprotein complex"/>
    <property type="evidence" value="ECO:0007669"/>
    <property type="project" value="UniProtKB-KW"/>
</dbReference>
<dbReference type="EC" id="3.1.3.16" evidence="5"/>
<evidence type="ECO:0000256" key="13">
    <source>
        <dbReference type="ARBA" id="ARBA00040104"/>
    </source>
</evidence>
<dbReference type="GO" id="GO:0005737">
    <property type="term" value="C:cytoplasm"/>
    <property type="evidence" value="ECO:0007669"/>
    <property type="project" value="UniProtKB-ARBA"/>
</dbReference>
<comment type="caution">
    <text evidence="20">The sequence shown here is derived from an EMBL/GenBank/DDBJ whole genome shotgun (WGS) entry which is preliminary data.</text>
</comment>
<evidence type="ECO:0000256" key="7">
    <source>
        <dbReference type="ARBA" id="ARBA00022801"/>
    </source>
</evidence>
<dbReference type="Pfam" id="PF00481">
    <property type="entry name" value="PP2C"/>
    <property type="match status" value="1"/>
</dbReference>
<evidence type="ECO:0000259" key="19">
    <source>
        <dbReference type="PROSITE" id="PS51746"/>
    </source>
</evidence>
<evidence type="ECO:0000313" key="20">
    <source>
        <dbReference type="EMBL" id="GFS35849.1"/>
    </source>
</evidence>
<dbReference type="PANTHER" id="PTHR13832:SF839">
    <property type="entry name" value="PROTEIN PHOSPHATASE 2C 47-RELATED"/>
    <property type="match status" value="1"/>
</dbReference>
<dbReference type="Gene3D" id="3.30.1550.10">
    <property type="entry name" value="Ribosomal protein L11/L12, N-terminal domain"/>
    <property type="match status" value="1"/>
</dbReference>
<evidence type="ECO:0000256" key="4">
    <source>
        <dbReference type="ARBA" id="ARBA00010537"/>
    </source>
</evidence>
<keyword evidence="12 17" id="KW-0687">Ribonucleoprotein</keyword>
<evidence type="ECO:0000256" key="2">
    <source>
        <dbReference type="ARBA" id="ARBA00001946"/>
    </source>
</evidence>
<keyword evidence="11" id="KW-0464">Manganese</keyword>
<evidence type="ECO:0000256" key="18">
    <source>
        <dbReference type="SAM" id="MobiDB-lite"/>
    </source>
</evidence>
<dbReference type="InterPro" id="IPR000911">
    <property type="entry name" value="Ribosomal_uL11"/>
</dbReference>
<evidence type="ECO:0000256" key="16">
    <source>
        <dbReference type="RuleBase" id="RU003465"/>
    </source>
</evidence>
<dbReference type="NCBIfam" id="TIGR01632">
    <property type="entry name" value="L11_bact"/>
    <property type="match status" value="1"/>
</dbReference>
<evidence type="ECO:0000256" key="11">
    <source>
        <dbReference type="ARBA" id="ARBA00023211"/>
    </source>
</evidence>
<evidence type="ECO:0000256" key="17">
    <source>
        <dbReference type="RuleBase" id="RU003978"/>
    </source>
</evidence>
<dbReference type="Gene3D" id="1.10.10.250">
    <property type="entry name" value="Ribosomal protein L11, C-terminal domain"/>
    <property type="match status" value="1"/>
</dbReference>
<dbReference type="SUPFAM" id="SSF46906">
    <property type="entry name" value="Ribosomal protein L11, C-terminal domain"/>
    <property type="match status" value="1"/>
</dbReference>
<organism evidence="20 21">
    <name type="scientific">Actinidia rufa</name>
    <dbReference type="NCBI Taxonomy" id="165716"/>
    <lineage>
        <taxon>Eukaryota</taxon>
        <taxon>Viridiplantae</taxon>
        <taxon>Streptophyta</taxon>
        <taxon>Embryophyta</taxon>
        <taxon>Tracheophyta</taxon>
        <taxon>Spermatophyta</taxon>
        <taxon>Magnoliopsida</taxon>
        <taxon>eudicotyledons</taxon>
        <taxon>Gunneridae</taxon>
        <taxon>Pentapetalae</taxon>
        <taxon>asterids</taxon>
        <taxon>Ericales</taxon>
        <taxon>Actinidiaceae</taxon>
        <taxon>Actinidia</taxon>
    </lineage>
</organism>
<keyword evidence="8" id="KW-0460">Magnesium</keyword>
<dbReference type="SUPFAM" id="SSF54747">
    <property type="entry name" value="Ribosomal L11/L12e N-terminal domain"/>
    <property type="match status" value="1"/>
</dbReference>
<evidence type="ECO:0000256" key="8">
    <source>
        <dbReference type="ARBA" id="ARBA00022842"/>
    </source>
</evidence>
<dbReference type="SMART" id="SM00332">
    <property type="entry name" value="PP2Cc"/>
    <property type="match status" value="1"/>
</dbReference>
<dbReference type="GO" id="GO:0046872">
    <property type="term" value="F:metal ion binding"/>
    <property type="evidence" value="ECO:0007669"/>
    <property type="project" value="UniProtKB-KW"/>
</dbReference>
<feature type="region of interest" description="Disordered" evidence="18">
    <location>
        <begin position="27"/>
        <end position="47"/>
    </location>
</feature>
<evidence type="ECO:0000256" key="6">
    <source>
        <dbReference type="ARBA" id="ARBA00022723"/>
    </source>
</evidence>
<protein>
    <recommendedName>
        <fullName evidence="13">Large ribosomal subunit protein uL11m</fullName>
        <ecNumber evidence="5">3.1.3.16</ecNumber>
    </recommendedName>
</protein>
<dbReference type="Pfam" id="PF00298">
    <property type="entry name" value="Ribosomal_L11"/>
    <property type="match status" value="1"/>
</dbReference>
<dbReference type="SMART" id="SM00649">
    <property type="entry name" value="RL11"/>
    <property type="match status" value="1"/>
</dbReference>
<feature type="domain" description="PPM-type phosphatase" evidence="19">
    <location>
        <begin position="195"/>
        <end position="455"/>
    </location>
</feature>
<dbReference type="OrthoDB" id="10264738at2759"/>
<dbReference type="FunFam" id="3.60.40.10:FF:000004">
    <property type="entry name" value="Probable protein phosphatase 2C 22"/>
    <property type="match status" value="1"/>
</dbReference>
<dbReference type="EMBL" id="BJWL01000238">
    <property type="protein sequence ID" value="GFS35849.1"/>
    <property type="molecule type" value="Genomic_DNA"/>
</dbReference>
<dbReference type="Pfam" id="PF03946">
    <property type="entry name" value="Ribosomal_L11_N"/>
    <property type="match status" value="1"/>
</dbReference>
<dbReference type="GO" id="GO:0005840">
    <property type="term" value="C:ribosome"/>
    <property type="evidence" value="ECO:0007669"/>
    <property type="project" value="UniProtKB-KW"/>
</dbReference>
<keyword evidence="21" id="KW-1185">Reference proteome</keyword>
<comment type="similarity">
    <text evidence="3 16">Belongs to the PP2C family.</text>
</comment>
<evidence type="ECO:0000256" key="9">
    <source>
        <dbReference type="ARBA" id="ARBA00022912"/>
    </source>
</evidence>
<dbReference type="HAMAP" id="MF_00736">
    <property type="entry name" value="Ribosomal_uL11"/>
    <property type="match status" value="1"/>
</dbReference>
<comment type="cofactor">
    <cofactor evidence="1">
        <name>Mn(2+)</name>
        <dbReference type="ChEBI" id="CHEBI:29035"/>
    </cofactor>
</comment>